<gene>
    <name evidence="1" type="ORF">CH367_03580</name>
</gene>
<sequence length="192" mass="22226">MSIFSFYLFSADLKVRITLFSFFVSYPGGSFSFEKIRSCQEFINDCSDKLSRERILSTTFDGKNQIKKTICIFFEDPLRISTKRRSNRRLAKFECKNIVKFDCSSVIFPVFCGNSFENSGRLTGNNEHKEIGDLEKGRNYGAVYYGFVFLNRGGFSQLRREPTITLRYLLAISLSMGREICNKKSYKMLAKE</sequence>
<evidence type="ECO:0000313" key="2">
    <source>
        <dbReference type="Proteomes" id="UP000231879"/>
    </source>
</evidence>
<accession>A0ABX4NQK1</accession>
<dbReference type="EMBL" id="NPDS01000001">
    <property type="protein sequence ID" value="PJZ59116.1"/>
    <property type="molecule type" value="Genomic_DNA"/>
</dbReference>
<evidence type="ECO:0000313" key="1">
    <source>
        <dbReference type="EMBL" id="PJZ59116.1"/>
    </source>
</evidence>
<dbReference type="Proteomes" id="UP000231879">
    <property type="component" value="Unassembled WGS sequence"/>
</dbReference>
<name>A0ABX4NQK1_9LEPT</name>
<protein>
    <submittedName>
        <fullName evidence="1">Uncharacterized protein</fullName>
    </submittedName>
</protein>
<comment type="caution">
    <text evidence="1">The sequence shown here is derived from an EMBL/GenBank/DDBJ whole genome shotgun (WGS) entry which is preliminary data.</text>
</comment>
<reference evidence="1 2" key="1">
    <citation type="submission" date="2017-07" db="EMBL/GenBank/DDBJ databases">
        <title>Leptospira spp. isolated from tropical soils.</title>
        <authorList>
            <person name="Thibeaux R."/>
            <person name="Iraola G."/>
            <person name="Ferres I."/>
            <person name="Bierque E."/>
            <person name="Girault D."/>
            <person name="Soupe-Gilbert M.-E."/>
            <person name="Picardeau M."/>
            <person name="Goarant C."/>
        </authorList>
    </citation>
    <scope>NUCLEOTIDE SEQUENCE [LARGE SCALE GENOMIC DNA]</scope>
    <source>
        <strain evidence="1 2">FH4-C-A1</strain>
    </source>
</reference>
<proteinExistence type="predicted"/>
<keyword evidence="2" id="KW-1185">Reference proteome</keyword>
<organism evidence="1 2">
    <name type="scientific">Leptospira barantonii</name>
    <dbReference type="NCBI Taxonomy" id="2023184"/>
    <lineage>
        <taxon>Bacteria</taxon>
        <taxon>Pseudomonadati</taxon>
        <taxon>Spirochaetota</taxon>
        <taxon>Spirochaetia</taxon>
        <taxon>Leptospirales</taxon>
        <taxon>Leptospiraceae</taxon>
        <taxon>Leptospira</taxon>
    </lineage>
</organism>